<dbReference type="PROSITE" id="PS50181">
    <property type="entry name" value="FBOX"/>
    <property type="match status" value="1"/>
</dbReference>
<dbReference type="EMBL" id="ML986755">
    <property type="protein sequence ID" value="KAF2258582.1"/>
    <property type="molecule type" value="Genomic_DNA"/>
</dbReference>
<sequence length="859" mass="96847">MDEHETIESLPSAPTSEEVASHHRYVALRNRMYGLWGSPQDPFIDNQWQSLYSDIQCLYDLPGGGYLALHLALKLKLDILQGERQTTIWGSIVDEHYIVHEIICGMLRRGANFPRLRIETLLEECQRVRERMSRHECKAMQTERGKLFMDKRNACIHNALLPTLDILQRHAYTELQLNVLRVAGRRLPKEITYQILDYLLPSNLPSDPRLIVNARKQNGDTIQTKCLFPCRHDTERGVRSDRAGINFAYVIGEEWIEVSYRKGVSEKYIQLEDSIKSGNNASDPILVEMGFDIEKEFINAIDIIDEMIARIEAKGNAIEEDLKGAHKRIPQLDNYWKYTSIISRPAFICGSLYRKSKDFKSSLTMTTSQPSLSILPSKSTEKILSNISLQDIKNLRLVSKSLAKQCIGPSFKQHFKTKTTSFSPESLDSLITLALHPELGPAVQNLTIQAEAYDTSEVNRVLRTKRRRVVKQSGVFTQTTEPPCTEDELLHAQRDLEWLQEQIHSYSTVSEATVSDTLATALHAFGELQILDLDCIVYVAPEKTMPPISAPEWYPIWQTASRSFRVLSLAIAKAQIPIDTLTIFRTAPRCSVASFDITKHVPALRENGFADAGPKIKNFALSVSSRVVTDFAQIEEARKKLEGVEKVFHNAMGSHIGLLPADSPEATAAENFPGIAELLSMMPNLEAVDLHFYTTLKGRVNAYSQIFDAVAEKCRFADMGQVFLRGLPLTEDALLRFLGNHPKTKELTLYESMLFAGSWEKVFAHLSAAHMLKKLHLSNLWSSEGHLMNLAPFENTEISHRQAYPCFGGAMVHTRDIKEKELRAGLKFKAAPSGRAMGSPAFVGWIERRKLEVGPPGVF</sequence>
<evidence type="ECO:0000313" key="3">
    <source>
        <dbReference type="Proteomes" id="UP000800093"/>
    </source>
</evidence>
<dbReference type="AlphaFoldDB" id="A0A9P4MXT7"/>
<protein>
    <recommendedName>
        <fullName evidence="1">F-box domain-containing protein</fullName>
    </recommendedName>
</protein>
<comment type="caution">
    <text evidence="2">The sequence shown here is derived from an EMBL/GenBank/DDBJ whole genome shotgun (WGS) entry which is preliminary data.</text>
</comment>
<evidence type="ECO:0000313" key="2">
    <source>
        <dbReference type="EMBL" id="KAF2258582.1"/>
    </source>
</evidence>
<dbReference type="Proteomes" id="UP000800093">
    <property type="component" value="Unassembled WGS sequence"/>
</dbReference>
<dbReference type="InterPro" id="IPR001810">
    <property type="entry name" value="F-box_dom"/>
</dbReference>
<keyword evidence="3" id="KW-1185">Reference proteome</keyword>
<dbReference type="OrthoDB" id="3800593at2759"/>
<gene>
    <name evidence="2" type="ORF">CC78DRAFT_621679</name>
</gene>
<dbReference type="Pfam" id="PF00646">
    <property type="entry name" value="F-box"/>
    <property type="match status" value="1"/>
</dbReference>
<proteinExistence type="predicted"/>
<reference evidence="3" key="1">
    <citation type="journal article" date="2020" name="Stud. Mycol.">
        <title>101 Dothideomycetes genomes: A test case for predicting lifestyles and emergence of pathogens.</title>
        <authorList>
            <person name="Haridas S."/>
            <person name="Albert R."/>
            <person name="Binder M."/>
            <person name="Bloem J."/>
            <person name="LaButti K."/>
            <person name="Salamov A."/>
            <person name="Andreopoulos B."/>
            <person name="Baker S."/>
            <person name="Barry K."/>
            <person name="Bills G."/>
            <person name="Bluhm B."/>
            <person name="Cannon C."/>
            <person name="Castanera R."/>
            <person name="Culley D."/>
            <person name="Daum C."/>
            <person name="Ezra D."/>
            <person name="Gonzalez J."/>
            <person name="Henrissat B."/>
            <person name="Kuo A."/>
            <person name="Liang C."/>
            <person name="Lipzen A."/>
            <person name="Lutzoni F."/>
            <person name="Magnuson J."/>
            <person name="Mondo S."/>
            <person name="Nolan M."/>
            <person name="Ohm R."/>
            <person name="Pangilinan J."/>
            <person name="Park H.-J."/>
            <person name="Ramirez L."/>
            <person name="Alfaro M."/>
            <person name="Sun H."/>
            <person name="Tritt A."/>
            <person name="Yoshinaga Y."/>
            <person name="Zwiers L.-H."/>
            <person name="Turgeon B."/>
            <person name="Goodwin S."/>
            <person name="Spatafora J."/>
            <person name="Crous P."/>
            <person name="Grigoriev I."/>
        </authorList>
    </citation>
    <scope>NUCLEOTIDE SEQUENCE [LARGE SCALE GENOMIC DNA]</scope>
    <source>
        <strain evidence="3">CBS 304.66</strain>
    </source>
</reference>
<name>A0A9P4MXT7_9PLEO</name>
<feature type="domain" description="F-box" evidence="1">
    <location>
        <begin position="369"/>
        <end position="414"/>
    </location>
</feature>
<organism evidence="2 3">
    <name type="scientific">Lojkania enalia</name>
    <dbReference type="NCBI Taxonomy" id="147567"/>
    <lineage>
        <taxon>Eukaryota</taxon>
        <taxon>Fungi</taxon>
        <taxon>Dikarya</taxon>
        <taxon>Ascomycota</taxon>
        <taxon>Pezizomycotina</taxon>
        <taxon>Dothideomycetes</taxon>
        <taxon>Pleosporomycetidae</taxon>
        <taxon>Pleosporales</taxon>
        <taxon>Pleosporales incertae sedis</taxon>
        <taxon>Lojkania</taxon>
    </lineage>
</organism>
<accession>A0A9P4MXT7</accession>
<evidence type="ECO:0000259" key="1">
    <source>
        <dbReference type="PROSITE" id="PS50181"/>
    </source>
</evidence>